<keyword evidence="3" id="KW-1185">Reference proteome</keyword>
<dbReference type="Proteomes" id="UP001497516">
    <property type="component" value="Chromosome 5"/>
</dbReference>
<dbReference type="EMBL" id="OZ034818">
    <property type="protein sequence ID" value="CAL1389790.1"/>
    <property type="molecule type" value="Genomic_DNA"/>
</dbReference>
<accession>A0AAV2EUZ8</accession>
<reference evidence="2 3" key="1">
    <citation type="submission" date="2024-04" db="EMBL/GenBank/DDBJ databases">
        <authorList>
            <person name="Fracassetti M."/>
        </authorList>
    </citation>
    <scope>NUCLEOTIDE SEQUENCE [LARGE SCALE GENOMIC DNA]</scope>
</reference>
<feature type="compositionally biased region" description="Basic and acidic residues" evidence="1">
    <location>
        <begin position="85"/>
        <end position="100"/>
    </location>
</feature>
<dbReference type="AlphaFoldDB" id="A0AAV2EUZ8"/>
<name>A0AAV2EUZ8_9ROSI</name>
<organism evidence="2 3">
    <name type="scientific">Linum trigynum</name>
    <dbReference type="NCBI Taxonomy" id="586398"/>
    <lineage>
        <taxon>Eukaryota</taxon>
        <taxon>Viridiplantae</taxon>
        <taxon>Streptophyta</taxon>
        <taxon>Embryophyta</taxon>
        <taxon>Tracheophyta</taxon>
        <taxon>Spermatophyta</taxon>
        <taxon>Magnoliopsida</taxon>
        <taxon>eudicotyledons</taxon>
        <taxon>Gunneridae</taxon>
        <taxon>Pentapetalae</taxon>
        <taxon>rosids</taxon>
        <taxon>fabids</taxon>
        <taxon>Malpighiales</taxon>
        <taxon>Linaceae</taxon>
        <taxon>Linum</taxon>
    </lineage>
</organism>
<gene>
    <name evidence="2" type="ORF">LTRI10_LOCUS30623</name>
</gene>
<evidence type="ECO:0000313" key="2">
    <source>
        <dbReference type="EMBL" id="CAL1389790.1"/>
    </source>
</evidence>
<protein>
    <submittedName>
        <fullName evidence="2">Uncharacterized protein</fullName>
    </submittedName>
</protein>
<proteinExistence type="predicted"/>
<evidence type="ECO:0000256" key="1">
    <source>
        <dbReference type="SAM" id="MobiDB-lite"/>
    </source>
</evidence>
<feature type="region of interest" description="Disordered" evidence="1">
    <location>
        <begin position="85"/>
        <end position="107"/>
    </location>
</feature>
<evidence type="ECO:0000313" key="3">
    <source>
        <dbReference type="Proteomes" id="UP001497516"/>
    </source>
</evidence>
<sequence length="107" mass="11804">MKMEPGSRLPPIQRVSRCRRIWSGSRKRSGGGGIQVWQCGSHCVGVDGAEGEERGMQQRRWLLSLSQTIEGDANGKIDQRRGVIDLPREGCSPPRKELSTREMTGAG</sequence>